<organism evidence="8 9">
    <name type="scientific">Hibiscus syriacus</name>
    <name type="common">Rose of Sharon</name>
    <dbReference type="NCBI Taxonomy" id="106335"/>
    <lineage>
        <taxon>Eukaryota</taxon>
        <taxon>Viridiplantae</taxon>
        <taxon>Streptophyta</taxon>
        <taxon>Embryophyta</taxon>
        <taxon>Tracheophyta</taxon>
        <taxon>Spermatophyta</taxon>
        <taxon>Magnoliopsida</taxon>
        <taxon>eudicotyledons</taxon>
        <taxon>Gunneridae</taxon>
        <taxon>Pentapetalae</taxon>
        <taxon>rosids</taxon>
        <taxon>malvids</taxon>
        <taxon>Malvales</taxon>
        <taxon>Malvaceae</taxon>
        <taxon>Malvoideae</taxon>
        <taxon>Hibiscus</taxon>
    </lineage>
</organism>
<evidence type="ECO:0000256" key="6">
    <source>
        <dbReference type="SAM" id="SignalP"/>
    </source>
</evidence>
<name>A0A6A2X951_HIBSY</name>
<evidence type="ECO:0000256" key="2">
    <source>
        <dbReference type="ARBA" id="ARBA00022692"/>
    </source>
</evidence>
<evidence type="ECO:0000256" key="4">
    <source>
        <dbReference type="ARBA" id="ARBA00022989"/>
    </source>
</evidence>
<keyword evidence="9" id="KW-1185">Reference proteome</keyword>
<dbReference type="PANTHER" id="PTHR33355">
    <property type="entry name" value="WALL-ASSOCIATED RECEPTOR KINASE CARBOXY-TERMINAL PROTEIN-RELATED"/>
    <property type="match status" value="1"/>
</dbReference>
<evidence type="ECO:0000256" key="5">
    <source>
        <dbReference type="ARBA" id="ARBA00023136"/>
    </source>
</evidence>
<protein>
    <submittedName>
        <fullName evidence="8">X-linked retinitis pigmentosa GTPase regulator</fullName>
    </submittedName>
</protein>
<sequence>MAVTFKLLSTALLLITCAAGLTLAVNRCPDCGPTAFPYPLSTGPTCGDQNYKIRCDAGSLIFDTLINSYPITSIDPLNQRIVIQPASLVPNTCITTDLPFNGVQLNSSLPFNITSGNTIMLLNCTDSILRSPLDCSATGLCHVYVNETSKAMACEAAPICCTFKAGGSATAYAIRARETGCRAYTSFVNLKTNLPVNQWPEPGMEFQWVSPPEPICGTQVDCDENSTCGPDPNSNGIRRCLCNSGMYWDPIKGVCAASGFGLI</sequence>
<reference evidence="8" key="1">
    <citation type="submission" date="2019-09" db="EMBL/GenBank/DDBJ databases">
        <title>Draft genome information of white flower Hibiscus syriacus.</title>
        <authorList>
            <person name="Kim Y.-M."/>
        </authorList>
    </citation>
    <scope>NUCLEOTIDE SEQUENCE [LARGE SCALE GENOMIC DNA]</scope>
    <source>
        <strain evidence="8">YM2019G1</strain>
    </source>
</reference>
<comment type="subcellular location">
    <subcellularLocation>
        <location evidence="1">Membrane</location>
        <topology evidence="1">Single-pass membrane protein</topology>
    </subcellularLocation>
</comment>
<feature type="chain" id="PRO_5025414224" evidence="6">
    <location>
        <begin position="25"/>
        <end position="263"/>
    </location>
</feature>
<dbReference type="Proteomes" id="UP000436088">
    <property type="component" value="Unassembled WGS sequence"/>
</dbReference>
<keyword evidence="4" id="KW-1133">Transmembrane helix</keyword>
<gene>
    <name evidence="8" type="ORF">F3Y22_tig00111877pilonHSYRG00173</name>
</gene>
<keyword evidence="5" id="KW-0472">Membrane</keyword>
<dbReference type="Pfam" id="PF13947">
    <property type="entry name" value="GUB_WAK_bind"/>
    <property type="match status" value="1"/>
</dbReference>
<evidence type="ECO:0000256" key="3">
    <source>
        <dbReference type="ARBA" id="ARBA00022729"/>
    </source>
</evidence>
<dbReference type="EMBL" id="VEPZ02001457">
    <property type="protein sequence ID" value="KAE8671951.1"/>
    <property type="molecule type" value="Genomic_DNA"/>
</dbReference>
<dbReference type="OrthoDB" id="1918322at2759"/>
<accession>A0A6A2X951</accession>
<feature type="domain" description="Wall-associated receptor kinase galacturonan-binding" evidence="7">
    <location>
        <begin position="28"/>
        <end position="83"/>
    </location>
</feature>
<evidence type="ECO:0000313" key="9">
    <source>
        <dbReference type="Proteomes" id="UP000436088"/>
    </source>
</evidence>
<proteinExistence type="predicted"/>
<keyword evidence="2" id="KW-0812">Transmembrane</keyword>
<evidence type="ECO:0000313" key="8">
    <source>
        <dbReference type="EMBL" id="KAE8671951.1"/>
    </source>
</evidence>
<dbReference type="AlphaFoldDB" id="A0A6A2X951"/>
<dbReference type="InterPro" id="IPR025287">
    <property type="entry name" value="WAK_GUB"/>
</dbReference>
<dbReference type="PANTHER" id="PTHR33355:SF15">
    <property type="entry name" value="WALL-ASSOCIATED RECEPTOR KINASE GALACTURONAN-BINDING DOMAIN-CONTAINING PROTEIN"/>
    <property type="match status" value="1"/>
</dbReference>
<feature type="signal peptide" evidence="6">
    <location>
        <begin position="1"/>
        <end position="24"/>
    </location>
</feature>
<keyword evidence="3 6" id="KW-0732">Signal</keyword>
<evidence type="ECO:0000259" key="7">
    <source>
        <dbReference type="Pfam" id="PF13947"/>
    </source>
</evidence>
<comment type="caution">
    <text evidence="8">The sequence shown here is derived from an EMBL/GenBank/DDBJ whole genome shotgun (WGS) entry which is preliminary data.</text>
</comment>
<evidence type="ECO:0000256" key="1">
    <source>
        <dbReference type="ARBA" id="ARBA00004167"/>
    </source>
</evidence>